<sequence>MLWKGLSYISNKTQKIFTDEQISLTSKNGFDRDYGVHRKSSGSGQRRVRIAIQAQVMTIRFGNSVNLRRILWGKIIKNK</sequence>
<protein>
    <submittedName>
        <fullName evidence="1">Uncharacterized protein</fullName>
    </submittedName>
</protein>
<organism evidence="1 2">
    <name type="scientific">Desulfonema magnum</name>
    <dbReference type="NCBI Taxonomy" id="45655"/>
    <lineage>
        <taxon>Bacteria</taxon>
        <taxon>Pseudomonadati</taxon>
        <taxon>Thermodesulfobacteriota</taxon>
        <taxon>Desulfobacteria</taxon>
        <taxon>Desulfobacterales</taxon>
        <taxon>Desulfococcaceae</taxon>
        <taxon>Desulfonema</taxon>
    </lineage>
</organism>
<dbReference type="AlphaFoldDB" id="A0A975GT93"/>
<reference evidence="1" key="1">
    <citation type="journal article" date="2021" name="Microb. Physiol.">
        <title>Proteogenomic Insights into the Physiology of Marine, Sulfate-Reducing, Filamentous Desulfonema limicola and Desulfonema magnum.</title>
        <authorList>
            <person name="Schnaars V."/>
            <person name="Wohlbrand L."/>
            <person name="Scheve S."/>
            <person name="Hinrichs C."/>
            <person name="Reinhardt R."/>
            <person name="Rabus R."/>
        </authorList>
    </citation>
    <scope>NUCLEOTIDE SEQUENCE</scope>
    <source>
        <strain evidence="1">4be13</strain>
    </source>
</reference>
<name>A0A975GT93_9BACT</name>
<proteinExistence type="predicted"/>
<dbReference type="EMBL" id="CP061800">
    <property type="protein sequence ID" value="QTA92880.1"/>
    <property type="molecule type" value="Genomic_DNA"/>
</dbReference>
<evidence type="ECO:0000313" key="1">
    <source>
        <dbReference type="EMBL" id="QTA92880.1"/>
    </source>
</evidence>
<evidence type="ECO:0000313" key="2">
    <source>
        <dbReference type="Proteomes" id="UP000663722"/>
    </source>
</evidence>
<keyword evidence="2" id="KW-1185">Reference proteome</keyword>
<dbReference type="KEGG" id="dmm:dnm_089730"/>
<dbReference type="Proteomes" id="UP000663722">
    <property type="component" value="Chromosome"/>
</dbReference>
<gene>
    <name evidence="1" type="ORF">dnm_089730</name>
</gene>
<accession>A0A975GT93</accession>